<dbReference type="InterPro" id="IPR051783">
    <property type="entry name" value="NAD(P)-dependent_oxidoreduct"/>
</dbReference>
<reference evidence="2 3" key="1">
    <citation type="submission" date="2021-03" db="EMBL/GenBank/DDBJ databases">
        <title>Sequencing the genomes of 1000 actinobacteria strains.</title>
        <authorList>
            <person name="Klenk H.-P."/>
        </authorList>
    </citation>
    <scope>NUCLEOTIDE SEQUENCE [LARGE SCALE GENOMIC DNA]</scope>
    <source>
        <strain evidence="2 3">DSM 12936</strain>
    </source>
</reference>
<dbReference type="PANTHER" id="PTHR48079">
    <property type="entry name" value="PROTEIN YEEZ"/>
    <property type="match status" value="1"/>
</dbReference>
<dbReference type="Proteomes" id="UP000758168">
    <property type="component" value="Unassembled WGS sequence"/>
</dbReference>
<proteinExistence type="predicted"/>
<dbReference type="RefSeq" id="WP_210055351.1">
    <property type="nucleotide sequence ID" value="NZ_BAAAMH010000019.1"/>
</dbReference>
<dbReference type="SUPFAM" id="SSF51735">
    <property type="entry name" value="NAD(P)-binding Rossmann-fold domains"/>
    <property type="match status" value="1"/>
</dbReference>
<evidence type="ECO:0000313" key="3">
    <source>
        <dbReference type="Proteomes" id="UP000758168"/>
    </source>
</evidence>
<comment type="caution">
    <text evidence="2">The sequence shown here is derived from an EMBL/GenBank/DDBJ whole genome shotgun (WGS) entry which is preliminary data.</text>
</comment>
<dbReference type="InterPro" id="IPR036291">
    <property type="entry name" value="NAD(P)-bd_dom_sf"/>
</dbReference>
<dbReference type="Pfam" id="PF13460">
    <property type="entry name" value="NAD_binding_10"/>
    <property type="match status" value="1"/>
</dbReference>
<dbReference type="EMBL" id="JAGIOB010000001">
    <property type="protein sequence ID" value="MBP2417123.1"/>
    <property type="molecule type" value="Genomic_DNA"/>
</dbReference>
<protein>
    <submittedName>
        <fullName evidence="2">Nucleoside-diphosphate-sugar epimerase</fullName>
    </submittedName>
</protein>
<evidence type="ECO:0000259" key="1">
    <source>
        <dbReference type="Pfam" id="PF13460"/>
    </source>
</evidence>
<accession>A0ABS4Z7U1</accession>
<dbReference type="InterPro" id="IPR016040">
    <property type="entry name" value="NAD(P)-bd_dom"/>
</dbReference>
<dbReference type="PANTHER" id="PTHR48079:SF6">
    <property type="entry name" value="NAD(P)-BINDING DOMAIN-CONTAINING PROTEIN-RELATED"/>
    <property type="match status" value="1"/>
</dbReference>
<feature type="domain" description="NAD(P)-binding" evidence="1">
    <location>
        <begin position="7"/>
        <end position="92"/>
    </location>
</feature>
<gene>
    <name evidence="2" type="ORF">JOF54_002045</name>
</gene>
<name>A0ABS4Z7U1_9ACTN</name>
<evidence type="ECO:0000313" key="2">
    <source>
        <dbReference type="EMBL" id="MBP2417123.1"/>
    </source>
</evidence>
<dbReference type="Gene3D" id="3.40.50.720">
    <property type="entry name" value="NAD(P)-binding Rossmann-like Domain"/>
    <property type="match status" value="1"/>
</dbReference>
<sequence>MNIFLTGGTGYIGSALLPRLVERGHQVTAAVRSEASAEKVSGLGATPVTGDLTDATWVAAQLARVDGAVHTASPGDASSPDFDAAVATAAVQAFAGTEKPYVHTSGLWIWGAGEGLSEQSPLNPPALTAWRPGVEDIVLGAGLRGGIVAPAVVHGHGGGLPNVLLRGPRTADGALILIGDGSQHWGTVHVDDLADLYVLVLERGEVLGRVLGVTAGAPTVRAVAEATGDPVAPEPVEATRARLGEAFADALLLDQQFDNGYALSLGWSPRRSRVVDEVRAGDYAG</sequence>
<keyword evidence="3" id="KW-1185">Reference proteome</keyword>
<organism evidence="2 3">
    <name type="scientific">Microlunatus capsulatus</name>
    <dbReference type="NCBI Taxonomy" id="99117"/>
    <lineage>
        <taxon>Bacteria</taxon>
        <taxon>Bacillati</taxon>
        <taxon>Actinomycetota</taxon>
        <taxon>Actinomycetes</taxon>
        <taxon>Propionibacteriales</taxon>
        <taxon>Propionibacteriaceae</taxon>
        <taxon>Microlunatus</taxon>
    </lineage>
</organism>